<dbReference type="VEuPathDB" id="VectorBase:GAUT020909"/>
<keyword evidence="1" id="KW-0812">Transmembrane</keyword>
<name>A0A1A9UZL4_GLOAU</name>
<protein>
    <submittedName>
        <fullName evidence="2">Uncharacterized protein</fullName>
    </submittedName>
</protein>
<evidence type="ECO:0000313" key="2">
    <source>
        <dbReference type="EnsemblMetazoa" id="GAUT020909-PA"/>
    </source>
</evidence>
<accession>A0A1A9UZL4</accession>
<keyword evidence="1" id="KW-1133">Transmembrane helix</keyword>
<dbReference type="Proteomes" id="UP000078200">
    <property type="component" value="Unassembled WGS sequence"/>
</dbReference>
<sequence length="151" mass="17759">MRPSKLNFRIHLQLLEINIIYQDAHQKFGSPSLPAIASMKDIKVPLESWDNLLLICFIVPLTSYIFYTLHAGVKYVRLSMQVYTKYTNEWEKPWLSSNSQSTELTENSEHFLYQITKIRQIFQIRSFPKKERIENARSSEASHYNKATSQT</sequence>
<keyword evidence="1" id="KW-0472">Membrane</keyword>
<evidence type="ECO:0000313" key="3">
    <source>
        <dbReference type="Proteomes" id="UP000078200"/>
    </source>
</evidence>
<keyword evidence="3" id="KW-1185">Reference proteome</keyword>
<organism evidence="2 3">
    <name type="scientific">Glossina austeni</name>
    <name type="common">Savannah tsetse fly</name>
    <dbReference type="NCBI Taxonomy" id="7395"/>
    <lineage>
        <taxon>Eukaryota</taxon>
        <taxon>Metazoa</taxon>
        <taxon>Ecdysozoa</taxon>
        <taxon>Arthropoda</taxon>
        <taxon>Hexapoda</taxon>
        <taxon>Insecta</taxon>
        <taxon>Pterygota</taxon>
        <taxon>Neoptera</taxon>
        <taxon>Endopterygota</taxon>
        <taxon>Diptera</taxon>
        <taxon>Brachycera</taxon>
        <taxon>Muscomorpha</taxon>
        <taxon>Hippoboscoidea</taxon>
        <taxon>Glossinidae</taxon>
        <taxon>Glossina</taxon>
    </lineage>
</organism>
<evidence type="ECO:0000256" key="1">
    <source>
        <dbReference type="SAM" id="Phobius"/>
    </source>
</evidence>
<feature type="transmembrane region" description="Helical" evidence="1">
    <location>
        <begin position="52"/>
        <end position="73"/>
    </location>
</feature>
<dbReference type="EnsemblMetazoa" id="GAUT020909-RA">
    <property type="protein sequence ID" value="GAUT020909-PA"/>
    <property type="gene ID" value="GAUT020909"/>
</dbReference>
<reference evidence="2" key="1">
    <citation type="submission" date="2020-05" db="UniProtKB">
        <authorList>
            <consortium name="EnsemblMetazoa"/>
        </authorList>
    </citation>
    <scope>IDENTIFICATION</scope>
    <source>
        <strain evidence="2">TTRI</strain>
    </source>
</reference>
<dbReference type="AlphaFoldDB" id="A0A1A9UZL4"/>
<proteinExistence type="predicted"/>